<reference evidence="2" key="1">
    <citation type="submission" date="2023-07" db="EMBL/GenBank/DDBJ databases">
        <authorList>
            <consortium name="AG Swart"/>
            <person name="Singh M."/>
            <person name="Singh A."/>
            <person name="Seah K."/>
            <person name="Emmerich C."/>
        </authorList>
    </citation>
    <scope>NUCLEOTIDE SEQUENCE</scope>
    <source>
        <strain evidence="2">DP1</strain>
    </source>
</reference>
<keyword evidence="3" id="KW-1185">Reference proteome</keyword>
<evidence type="ECO:0000313" key="2">
    <source>
        <dbReference type="EMBL" id="CAI2374868.1"/>
    </source>
</evidence>
<evidence type="ECO:0000256" key="1">
    <source>
        <dbReference type="SAM" id="Phobius"/>
    </source>
</evidence>
<sequence length="325" mass="38161">MRPLLAKLLKKDKIVIRKSDNDIDRFRKLKLKQKAYENYVKNAPKNERIADIDPLMLKNYNHDRNELFIDAPHLFKRKNYSKSWFYYMPPMRNDKKFEVNNKRRVIQILVFLSALGIGYAIGLRHSSPKNMREHVEELVLEEQLYYHLKGSNDPENPRKPRPAFLTYYCPGELTSINYMIEVGKAAEKHGIDPEGVKFMYVNSKTNINFFLQKETKSKGQTWVTYSELILPHQEEEQKEELDISNAPFLQKMAKDNNIKIPEEEKSSSKKEDKGLKKIKFETYECFKARSVEGIEAMLMEHGLLDPVYNPNSIISDSIDYNKLAE</sequence>
<proteinExistence type="predicted"/>
<dbReference type="AlphaFoldDB" id="A0AAD1XLF2"/>
<comment type="caution">
    <text evidence="2">The sequence shown here is derived from an EMBL/GenBank/DDBJ whole genome shotgun (WGS) entry which is preliminary data.</text>
</comment>
<feature type="transmembrane region" description="Helical" evidence="1">
    <location>
        <begin position="105"/>
        <end position="123"/>
    </location>
</feature>
<gene>
    <name evidence="2" type="ORF">ECRASSUSDP1_LOCUS16226</name>
</gene>
<keyword evidence="1" id="KW-0812">Transmembrane</keyword>
<evidence type="ECO:0000313" key="3">
    <source>
        <dbReference type="Proteomes" id="UP001295684"/>
    </source>
</evidence>
<keyword evidence="1" id="KW-0472">Membrane</keyword>
<name>A0AAD1XLF2_EUPCR</name>
<protein>
    <submittedName>
        <fullName evidence="2">Uncharacterized protein</fullName>
    </submittedName>
</protein>
<dbReference type="EMBL" id="CAMPGE010016294">
    <property type="protein sequence ID" value="CAI2374868.1"/>
    <property type="molecule type" value="Genomic_DNA"/>
</dbReference>
<keyword evidence="1" id="KW-1133">Transmembrane helix</keyword>
<dbReference type="Proteomes" id="UP001295684">
    <property type="component" value="Unassembled WGS sequence"/>
</dbReference>
<accession>A0AAD1XLF2</accession>
<organism evidence="2 3">
    <name type="scientific">Euplotes crassus</name>
    <dbReference type="NCBI Taxonomy" id="5936"/>
    <lineage>
        <taxon>Eukaryota</taxon>
        <taxon>Sar</taxon>
        <taxon>Alveolata</taxon>
        <taxon>Ciliophora</taxon>
        <taxon>Intramacronucleata</taxon>
        <taxon>Spirotrichea</taxon>
        <taxon>Hypotrichia</taxon>
        <taxon>Euplotida</taxon>
        <taxon>Euplotidae</taxon>
        <taxon>Moneuplotes</taxon>
    </lineage>
</organism>